<protein>
    <recommendedName>
        <fullName evidence="5">Glycosyl transferase</fullName>
    </recommendedName>
</protein>
<feature type="transmembrane region" description="Helical" evidence="2">
    <location>
        <begin position="439"/>
        <end position="459"/>
    </location>
</feature>
<evidence type="ECO:0000256" key="2">
    <source>
        <dbReference type="SAM" id="Phobius"/>
    </source>
</evidence>
<keyword evidence="4" id="KW-1185">Reference proteome</keyword>
<keyword evidence="2" id="KW-1133">Transmembrane helix</keyword>
<proteinExistence type="predicted"/>
<accession>A0A136PT18</accession>
<name>A0A136PT18_9ACTN</name>
<evidence type="ECO:0000313" key="4">
    <source>
        <dbReference type="Proteomes" id="UP000070620"/>
    </source>
</evidence>
<sequence length="636" mass="66805">MTSTAATSAEAGRGDASPPDGPAAREGRSARWLAAVDRYRARLFAAVVRHRADLLVALFFVLLAGWLTHGLWPDPGRRVLALNPADQALYEWFLAVDARALLGDFGLLTEKLNAPDGVNLMTNTTVIALGIAFAPVTLLFGAPVTFALLAAANLAGTAIAWHLLFTRVLRARRLAAALGAGLAGFGPGMVSQTNSHLHMTAQWLVPVIVWLVVRLLRAADPATPGPDGRPAGLDRRRLLTSSLGLAVAVSTQIFVGEEVVFLAAVTLIVMTLTYAVADRPLVRRALPGFAGGLLVAAGLSLVAVGYPLWFQFAGPQGVADGMFSPYYFSADLASWWTFSPLSVAGDAEAARLTTGPAEYNTFLGWPLLLVTVAGTGWLLTAGRTPDRPGRRPLVLACLVAALLMGALSLGPDLVVDGDRTAVPGPYALLLGLPVVDGALPMRFALAVLPLAGTILTLAVDRALRGGGPARRIVPAAVVVALLPVLPTPLPTADRPPLPEFVAGGHWRECVPPGGVLVPVPLPTPKEPWPMRWAAAADAEFALPEGFFIGPYGRGGTAAMGTFKRPTSALLADVAKNGVPPLVDDAQRERAARDADFWGASCVAVTDDAPHAGSLRDTLEQLYGPGTRIADAWTWRP</sequence>
<dbReference type="EMBL" id="LRQV01000036">
    <property type="protein sequence ID" value="KXK61640.1"/>
    <property type="molecule type" value="Genomic_DNA"/>
</dbReference>
<dbReference type="AlphaFoldDB" id="A0A136PT18"/>
<reference evidence="3 4" key="1">
    <citation type="submission" date="2016-01" db="EMBL/GenBank/DDBJ databases">
        <title>Whole genome sequence and analysis of Micromonospora rosaria DSM 803, which can produce antibacterial substance rosamicin.</title>
        <authorList>
            <person name="Yang H."/>
            <person name="He X."/>
            <person name="Zhu D."/>
        </authorList>
    </citation>
    <scope>NUCLEOTIDE SEQUENCE [LARGE SCALE GENOMIC DNA]</scope>
    <source>
        <strain evidence="3 4">DSM 803</strain>
    </source>
</reference>
<feature type="transmembrane region" description="Helical" evidence="2">
    <location>
        <begin position="120"/>
        <end position="140"/>
    </location>
</feature>
<dbReference type="RefSeq" id="WP_067364585.1">
    <property type="nucleotide sequence ID" value="NZ_JBIUBN010000007.1"/>
</dbReference>
<feature type="transmembrane region" description="Helical" evidence="2">
    <location>
        <begin position="471"/>
        <end position="489"/>
    </location>
</feature>
<evidence type="ECO:0000256" key="1">
    <source>
        <dbReference type="SAM" id="MobiDB-lite"/>
    </source>
</evidence>
<keyword evidence="2" id="KW-0472">Membrane</keyword>
<comment type="caution">
    <text evidence="3">The sequence shown here is derived from an EMBL/GenBank/DDBJ whole genome shotgun (WGS) entry which is preliminary data.</text>
</comment>
<evidence type="ECO:0008006" key="5">
    <source>
        <dbReference type="Google" id="ProtNLM"/>
    </source>
</evidence>
<feature type="transmembrane region" description="Helical" evidence="2">
    <location>
        <begin position="289"/>
        <end position="309"/>
    </location>
</feature>
<feature type="transmembrane region" description="Helical" evidence="2">
    <location>
        <begin position="362"/>
        <end position="381"/>
    </location>
</feature>
<evidence type="ECO:0000313" key="3">
    <source>
        <dbReference type="EMBL" id="KXK61640.1"/>
    </source>
</evidence>
<organism evidence="3 4">
    <name type="scientific">Micromonospora rosaria</name>
    <dbReference type="NCBI Taxonomy" id="47874"/>
    <lineage>
        <taxon>Bacteria</taxon>
        <taxon>Bacillati</taxon>
        <taxon>Actinomycetota</taxon>
        <taxon>Actinomycetes</taxon>
        <taxon>Micromonosporales</taxon>
        <taxon>Micromonosporaceae</taxon>
        <taxon>Micromonospora</taxon>
    </lineage>
</organism>
<feature type="transmembrane region" description="Helical" evidence="2">
    <location>
        <begin position="237"/>
        <end position="254"/>
    </location>
</feature>
<feature type="transmembrane region" description="Helical" evidence="2">
    <location>
        <begin position="52"/>
        <end position="72"/>
    </location>
</feature>
<feature type="transmembrane region" description="Helical" evidence="2">
    <location>
        <begin position="260"/>
        <end position="277"/>
    </location>
</feature>
<feature type="transmembrane region" description="Helical" evidence="2">
    <location>
        <begin position="92"/>
        <end position="108"/>
    </location>
</feature>
<feature type="transmembrane region" description="Helical" evidence="2">
    <location>
        <begin position="146"/>
        <end position="165"/>
    </location>
</feature>
<feature type="transmembrane region" description="Helical" evidence="2">
    <location>
        <begin position="393"/>
        <end position="410"/>
    </location>
</feature>
<dbReference type="Proteomes" id="UP000070620">
    <property type="component" value="Unassembled WGS sequence"/>
</dbReference>
<feature type="region of interest" description="Disordered" evidence="1">
    <location>
        <begin position="1"/>
        <end position="25"/>
    </location>
</feature>
<keyword evidence="2" id="KW-0812">Transmembrane</keyword>
<gene>
    <name evidence="3" type="ORF">AWW66_12480</name>
</gene>